<name>A0ABT0UZ93_9ACTN</name>
<sequence length="66" mass="7336">MSRTTVFAALLKQRGLTAFEKFSNGFRDAAARASRTEDGNLRLARVIVSRSTFDRWAAGHIKCAPH</sequence>
<comment type="caution">
    <text evidence="1">The sequence shown here is derived from an EMBL/GenBank/DDBJ whole genome shotgun (WGS) entry which is preliminary data.</text>
</comment>
<dbReference type="Proteomes" id="UP001431429">
    <property type="component" value="Unassembled WGS sequence"/>
</dbReference>
<evidence type="ECO:0000313" key="2">
    <source>
        <dbReference type="Proteomes" id="UP001431429"/>
    </source>
</evidence>
<dbReference type="EMBL" id="JAMQAW010000078">
    <property type="protein sequence ID" value="MCM2393591.1"/>
    <property type="molecule type" value="Genomic_DNA"/>
</dbReference>
<gene>
    <name evidence="1" type="ORF">NBG84_35880</name>
</gene>
<reference evidence="1" key="1">
    <citation type="submission" date="2022-06" db="EMBL/GenBank/DDBJ databases">
        <title>Genome public.</title>
        <authorList>
            <person name="Sun Q."/>
        </authorList>
    </citation>
    <scope>NUCLEOTIDE SEQUENCE</scope>
    <source>
        <strain evidence="1">CWNU-1</strain>
    </source>
</reference>
<accession>A0ABT0UZ93</accession>
<protein>
    <submittedName>
        <fullName evidence="1">Uncharacterized protein</fullName>
    </submittedName>
</protein>
<organism evidence="1 2">
    <name type="scientific">Streptomyces albipurpureus</name>
    <dbReference type="NCBI Taxonomy" id="2897419"/>
    <lineage>
        <taxon>Bacteria</taxon>
        <taxon>Bacillati</taxon>
        <taxon>Actinomycetota</taxon>
        <taxon>Actinomycetes</taxon>
        <taxon>Kitasatosporales</taxon>
        <taxon>Streptomycetaceae</taxon>
        <taxon>Streptomyces</taxon>
    </lineage>
</organism>
<dbReference type="RefSeq" id="WP_250923884.1">
    <property type="nucleotide sequence ID" value="NZ_JAMQAW010000078.1"/>
</dbReference>
<evidence type="ECO:0000313" key="1">
    <source>
        <dbReference type="EMBL" id="MCM2393591.1"/>
    </source>
</evidence>
<keyword evidence="2" id="KW-1185">Reference proteome</keyword>
<proteinExistence type="predicted"/>